<accession>A0AA39IF49</accession>
<dbReference type="Proteomes" id="UP001175226">
    <property type="component" value="Unassembled WGS sequence"/>
</dbReference>
<protein>
    <recommendedName>
        <fullName evidence="3">F-box domain-containing protein</fullName>
    </recommendedName>
</protein>
<evidence type="ECO:0000313" key="1">
    <source>
        <dbReference type="EMBL" id="KAK0421899.1"/>
    </source>
</evidence>
<dbReference type="EMBL" id="JAUEPT010000269">
    <property type="protein sequence ID" value="KAK0421899.1"/>
    <property type="molecule type" value="Genomic_DNA"/>
</dbReference>
<dbReference type="AlphaFoldDB" id="A0AA39IF49"/>
<reference evidence="1" key="1">
    <citation type="submission" date="2023-06" db="EMBL/GenBank/DDBJ databases">
        <authorList>
            <consortium name="Lawrence Berkeley National Laboratory"/>
            <person name="Ahrendt S."/>
            <person name="Sahu N."/>
            <person name="Indic B."/>
            <person name="Wong-Bajracharya J."/>
            <person name="Merenyi Z."/>
            <person name="Ke H.-M."/>
            <person name="Monk M."/>
            <person name="Kocsube S."/>
            <person name="Drula E."/>
            <person name="Lipzen A."/>
            <person name="Balint B."/>
            <person name="Henrissat B."/>
            <person name="Andreopoulos B."/>
            <person name="Martin F.M."/>
            <person name="Harder C.B."/>
            <person name="Rigling D."/>
            <person name="Ford K.L."/>
            <person name="Foster G.D."/>
            <person name="Pangilinan J."/>
            <person name="Papanicolaou A."/>
            <person name="Barry K."/>
            <person name="LaButti K."/>
            <person name="Viragh M."/>
            <person name="Koriabine M."/>
            <person name="Yan M."/>
            <person name="Riley R."/>
            <person name="Champramary S."/>
            <person name="Plett K.L."/>
            <person name="Tsai I.J."/>
            <person name="Slot J."/>
            <person name="Sipos G."/>
            <person name="Plett J."/>
            <person name="Nagy L.G."/>
            <person name="Grigoriev I.V."/>
        </authorList>
    </citation>
    <scope>NUCLEOTIDE SEQUENCE</scope>
    <source>
        <strain evidence="1">FPL87.14</strain>
    </source>
</reference>
<evidence type="ECO:0000313" key="2">
    <source>
        <dbReference type="Proteomes" id="UP001175226"/>
    </source>
</evidence>
<organism evidence="1 2">
    <name type="scientific">Armillaria borealis</name>
    <dbReference type="NCBI Taxonomy" id="47425"/>
    <lineage>
        <taxon>Eukaryota</taxon>
        <taxon>Fungi</taxon>
        <taxon>Dikarya</taxon>
        <taxon>Basidiomycota</taxon>
        <taxon>Agaricomycotina</taxon>
        <taxon>Agaricomycetes</taxon>
        <taxon>Agaricomycetidae</taxon>
        <taxon>Agaricales</taxon>
        <taxon>Marasmiineae</taxon>
        <taxon>Physalacriaceae</taxon>
        <taxon>Armillaria</taxon>
    </lineage>
</organism>
<proteinExistence type="predicted"/>
<evidence type="ECO:0008006" key="3">
    <source>
        <dbReference type="Google" id="ProtNLM"/>
    </source>
</evidence>
<name>A0AA39IF49_9AGAR</name>
<gene>
    <name evidence="1" type="ORF">EV421DRAFT_1723633</name>
</gene>
<sequence length="75" mass="8667">IFEVLHPLDLLHLARSTKHLRSVLMSRSLSAIWKTARQSSDFPEPMPRVSEPAWVSLLFEPNCHVCFQRLSPLNE</sequence>
<comment type="caution">
    <text evidence="1">The sequence shown here is derived from an EMBL/GenBank/DDBJ whole genome shotgun (WGS) entry which is preliminary data.</text>
</comment>
<keyword evidence="2" id="KW-1185">Reference proteome</keyword>
<feature type="non-terminal residue" evidence="1">
    <location>
        <position position="1"/>
    </location>
</feature>